<proteinExistence type="predicted"/>
<reference evidence="1 2" key="1">
    <citation type="journal article" date="2021" name="Appl. Environ. Microbiol.">
        <title>Genetic linkage and physical mapping for an oyster mushroom Pleurotus cornucopiae and QTL analysis for the trait cap color.</title>
        <authorList>
            <person name="Zhang Y."/>
            <person name="Gao W."/>
            <person name="Sonnenberg A."/>
            <person name="Chen Q."/>
            <person name="Zhang J."/>
            <person name="Huang C."/>
        </authorList>
    </citation>
    <scope>NUCLEOTIDE SEQUENCE [LARGE SCALE GENOMIC DNA]</scope>
    <source>
        <strain evidence="1">CCMSSC00406</strain>
    </source>
</reference>
<accession>A0ACB7IHS5</accession>
<comment type="caution">
    <text evidence="1">The sequence shown here is derived from an EMBL/GenBank/DDBJ whole genome shotgun (WGS) entry which is preliminary data.</text>
</comment>
<keyword evidence="2" id="KW-1185">Reference proteome</keyword>
<gene>
    <name evidence="1" type="ORF">CCMSSC00406_0005178</name>
</gene>
<name>A0ACB7IHS5_PLECO</name>
<dbReference type="EMBL" id="WQMT02000011">
    <property type="protein sequence ID" value="KAG9217808.1"/>
    <property type="molecule type" value="Genomic_DNA"/>
</dbReference>
<evidence type="ECO:0000313" key="2">
    <source>
        <dbReference type="Proteomes" id="UP000824881"/>
    </source>
</evidence>
<protein>
    <submittedName>
        <fullName evidence="1">Uncharacterized protein</fullName>
    </submittedName>
</protein>
<dbReference type="Proteomes" id="UP000824881">
    <property type="component" value="Unassembled WGS sequence"/>
</dbReference>
<sequence length="855" mass="93849">MAVDAIPPHVTAYVGGENDLDCCLYALWRDGQLLVLQAPPVLSAHEDPTNFDTASRERSTSEFRFGLEKIAALVHKLDFNRANWAYLATRTDGSFNVIYKNKPLHPMISPGNLLAPLVEESEIITTKFISCEQRQGLWNGTEVDIMIGWNDQWMKLVEREIEGHRCLRGLDLTFEVLGHVTRDGQIIGIMTESATGRMVEYPDRAAVYDAITKVQSRGLVYSVQESNIMIVDGKVRLLSLASIRKIRSGEDHATTVNRFHWDALRKLFEKLFQYPNFMPPLQCIRQQTIKILAPVPPLYKPLATNLASNPLFKIFVFASASSSIIRKGPHILYSIQVNIDGKRRVVDKRYSEFVQLHDSLHDPFTLPPKRFLVTTFIPSAWVDDALVAERKTGLASWLRDLLSSDDFKDNSALLAFLTPDASATPRHFSLEDVLPSTLSRKAGMKFAPEDEVDTMATPIAAAYYPDWSAGSNPPEKIDFSKFDILFFAFAMPNSSSTLTWDSGAQDILRRLVTSARNSGKGTKIVLSVGGWGGSTWFSQAMSSSANRTTFKNSLTSAVNSFGLDGVDIDWEYPNSTGAGNPHSSADAANLLSFFQTLRGALGASKILSAAVPHLPWLGANGQPLTNVSSYAAQLTYVNIMNYDVWGASSNPGPNAPLGNLCGTSSQPQASAQAALAQWKKAGFPANKLLLGLPLYGYVSQSTRTGLSGSLMPSEDMLLLQEANSPADASKREFLNGAHARPKEQKVSVEANGDLNGWFGQQIPFNSLLASGALVKKSDGTYGQGAGYTMAWDDCSDTPFLYNVSRRTVVTYDDTWSLGDKALFAKQNGMAGCFTWSLDQDDGVTLQNVIRKNLGK</sequence>
<evidence type="ECO:0000313" key="1">
    <source>
        <dbReference type="EMBL" id="KAG9217808.1"/>
    </source>
</evidence>
<organism evidence="1 2">
    <name type="scientific">Pleurotus cornucopiae</name>
    <name type="common">Cornucopia mushroom</name>
    <dbReference type="NCBI Taxonomy" id="5321"/>
    <lineage>
        <taxon>Eukaryota</taxon>
        <taxon>Fungi</taxon>
        <taxon>Dikarya</taxon>
        <taxon>Basidiomycota</taxon>
        <taxon>Agaricomycotina</taxon>
        <taxon>Agaricomycetes</taxon>
        <taxon>Agaricomycetidae</taxon>
        <taxon>Agaricales</taxon>
        <taxon>Pleurotineae</taxon>
        <taxon>Pleurotaceae</taxon>
        <taxon>Pleurotus</taxon>
    </lineage>
</organism>